<evidence type="ECO:0000259" key="6">
    <source>
        <dbReference type="Pfam" id="PF07980"/>
    </source>
</evidence>
<dbReference type="Pfam" id="PF07980">
    <property type="entry name" value="SusD_RagB"/>
    <property type="match status" value="1"/>
</dbReference>
<evidence type="ECO:0000313" key="9">
    <source>
        <dbReference type="Proteomes" id="UP000812270"/>
    </source>
</evidence>
<feature type="signal peptide" evidence="5">
    <location>
        <begin position="1"/>
        <end position="18"/>
    </location>
</feature>
<dbReference type="CDD" id="cd08977">
    <property type="entry name" value="SusD"/>
    <property type="match status" value="1"/>
</dbReference>
<dbReference type="InterPro" id="IPR033985">
    <property type="entry name" value="SusD-like_N"/>
</dbReference>
<evidence type="ECO:0000259" key="7">
    <source>
        <dbReference type="Pfam" id="PF14322"/>
    </source>
</evidence>
<keyword evidence="3" id="KW-0472">Membrane</keyword>
<keyword evidence="4" id="KW-0998">Cell outer membrane</keyword>
<proteinExistence type="predicted"/>
<protein>
    <submittedName>
        <fullName evidence="8">RagB/SusD family nutrient uptake outer membrane protein</fullName>
    </submittedName>
</protein>
<evidence type="ECO:0000256" key="5">
    <source>
        <dbReference type="SAM" id="SignalP"/>
    </source>
</evidence>
<keyword evidence="9" id="KW-1185">Reference proteome</keyword>
<name>A0A9E2S939_9BACT</name>
<evidence type="ECO:0000256" key="1">
    <source>
        <dbReference type="ARBA" id="ARBA00004442"/>
    </source>
</evidence>
<accession>A0A9E2S939</accession>
<comment type="caution">
    <text evidence="8">The sequence shown here is derived from an EMBL/GenBank/DDBJ whole genome shotgun (WGS) entry which is preliminary data.</text>
</comment>
<organism evidence="8 9">
    <name type="scientific">Pinibacter aurantiacus</name>
    <dbReference type="NCBI Taxonomy" id="2851599"/>
    <lineage>
        <taxon>Bacteria</taxon>
        <taxon>Pseudomonadati</taxon>
        <taxon>Bacteroidota</taxon>
        <taxon>Chitinophagia</taxon>
        <taxon>Chitinophagales</taxon>
        <taxon>Chitinophagaceae</taxon>
        <taxon>Pinibacter</taxon>
    </lineage>
</organism>
<dbReference type="Pfam" id="PF14322">
    <property type="entry name" value="SusD-like_3"/>
    <property type="match status" value="1"/>
</dbReference>
<evidence type="ECO:0000313" key="8">
    <source>
        <dbReference type="EMBL" id="MBV4358778.1"/>
    </source>
</evidence>
<evidence type="ECO:0000256" key="4">
    <source>
        <dbReference type="ARBA" id="ARBA00023237"/>
    </source>
</evidence>
<keyword evidence="2 5" id="KW-0732">Signal</keyword>
<dbReference type="InterPro" id="IPR012944">
    <property type="entry name" value="SusD_RagB_dom"/>
</dbReference>
<evidence type="ECO:0000256" key="3">
    <source>
        <dbReference type="ARBA" id="ARBA00023136"/>
    </source>
</evidence>
<feature type="domain" description="SusD-like N-terminal" evidence="7">
    <location>
        <begin position="44"/>
        <end position="223"/>
    </location>
</feature>
<feature type="chain" id="PRO_5039194803" evidence="5">
    <location>
        <begin position="19"/>
        <end position="454"/>
    </location>
</feature>
<feature type="domain" description="RagB/SusD" evidence="6">
    <location>
        <begin position="319"/>
        <end position="454"/>
    </location>
</feature>
<dbReference type="Proteomes" id="UP000812270">
    <property type="component" value="Unassembled WGS sequence"/>
</dbReference>
<dbReference type="GO" id="GO:0009279">
    <property type="term" value="C:cell outer membrane"/>
    <property type="evidence" value="ECO:0007669"/>
    <property type="project" value="UniProtKB-SubCell"/>
</dbReference>
<dbReference type="RefSeq" id="WP_217792498.1">
    <property type="nucleotide sequence ID" value="NZ_JAHSPG010000013.1"/>
</dbReference>
<comment type="subcellular location">
    <subcellularLocation>
        <location evidence="1">Cell outer membrane</location>
    </subcellularLocation>
</comment>
<dbReference type="AlphaFoldDB" id="A0A9E2S939"/>
<gene>
    <name evidence="8" type="ORF">KTO63_16555</name>
</gene>
<reference evidence="8" key="1">
    <citation type="submission" date="2021-06" db="EMBL/GenBank/DDBJ databases">
        <authorList>
            <person name="Huq M.A."/>
        </authorList>
    </citation>
    <scope>NUCLEOTIDE SEQUENCE</scope>
    <source>
        <strain evidence="8">MAH-26</strain>
    </source>
</reference>
<evidence type="ECO:0000256" key="2">
    <source>
        <dbReference type="ARBA" id="ARBA00022729"/>
    </source>
</evidence>
<sequence>MKVMYIASILMVTLLSNACKKFVTIDPPIDQVVNPEPFTNDASATSTITGIYSEMMNNAGQFSTASTTFYAGMYADELYYYSPGVQDEFVAGDLSQVSHDVINSNFWQPMYKYIYAANLALEQLRLSTMLTAPVKQRLTGEALFIRVFCYHYLTNLFGDVPLVLGSAYTENMSLPRTPQAAVLARMSQDIATAIELLPDDYPEGDRTRPNKWSAKALQSRMALYAKDYTKAASVAGELINNNLFVLEADCKNSFLKASKEAIWQLQPVRPSYNTTEGNLILPASNATQPSYLVTSYLLNAFQVGDKRKDGWLNARVYNNRTLYYPYKYKIRMNQTVFEFYVVERLAEQYLIRAEANTRLGNIAEAIQDINAIRTRAGLPPTTASDEQSLISAIEQERRIELCFEWGHRWFDLKRTRQTDVLAPIKTDWSAKDTLWPIPIRQINLNPALTQNSGY</sequence>
<dbReference type="EMBL" id="JAHSPG010000013">
    <property type="protein sequence ID" value="MBV4358778.1"/>
    <property type="molecule type" value="Genomic_DNA"/>
</dbReference>